<dbReference type="PANTHER" id="PTHR10819:SF3">
    <property type="entry name" value="PHOSPHOTRIESTERASE-RELATED PROTEIN"/>
    <property type="match status" value="1"/>
</dbReference>
<protein>
    <submittedName>
        <fullName evidence="3">Unannotated protein</fullName>
    </submittedName>
</protein>
<keyword evidence="2" id="KW-0378">Hydrolase</keyword>
<dbReference type="PANTHER" id="PTHR10819">
    <property type="entry name" value="PHOSPHOTRIESTERASE-RELATED"/>
    <property type="match status" value="1"/>
</dbReference>
<reference evidence="3" key="1">
    <citation type="submission" date="2020-05" db="EMBL/GenBank/DDBJ databases">
        <authorList>
            <person name="Chiriac C."/>
            <person name="Salcher M."/>
            <person name="Ghai R."/>
            <person name="Kavagutti S V."/>
        </authorList>
    </citation>
    <scope>NUCLEOTIDE SEQUENCE</scope>
</reference>
<dbReference type="EMBL" id="CAESAN010000007">
    <property type="protein sequence ID" value="CAB4335522.1"/>
    <property type="molecule type" value="Genomic_DNA"/>
</dbReference>
<dbReference type="SUPFAM" id="SSF51556">
    <property type="entry name" value="Metallo-dependent hydrolases"/>
    <property type="match status" value="1"/>
</dbReference>
<dbReference type="Pfam" id="PF02126">
    <property type="entry name" value="PTE"/>
    <property type="match status" value="1"/>
</dbReference>
<evidence type="ECO:0000256" key="1">
    <source>
        <dbReference type="ARBA" id="ARBA00022723"/>
    </source>
</evidence>
<dbReference type="GO" id="GO:0016787">
    <property type="term" value="F:hydrolase activity"/>
    <property type="evidence" value="ECO:0007669"/>
    <property type="project" value="UniProtKB-KW"/>
</dbReference>
<gene>
    <name evidence="3" type="ORF">UFOPK3547_00147</name>
</gene>
<organism evidence="3">
    <name type="scientific">freshwater metagenome</name>
    <dbReference type="NCBI Taxonomy" id="449393"/>
    <lineage>
        <taxon>unclassified sequences</taxon>
        <taxon>metagenomes</taxon>
        <taxon>ecological metagenomes</taxon>
    </lineage>
</organism>
<dbReference type="InterPro" id="IPR001559">
    <property type="entry name" value="Phosphotriesterase"/>
</dbReference>
<proteinExistence type="predicted"/>
<keyword evidence="1" id="KW-0479">Metal-binding</keyword>
<dbReference type="AlphaFoldDB" id="A0A6J5Z321"/>
<dbReference type="Gene3D" id="3.20.20.140">
    <property type="entry name" value="Metal-dependent hydrolases"/>
    <property type="match status" value="1"/>
</dbReference>
<dbReference type="PROSITE" id="PS51347">
    <property type="entry name" value="PHOSPHOTRIESTERASE_2"/>
    <property type="match status" value="1"/>
</dbReference>
<evidence type="ECO:0000256" key="2">
    <source>
        <dbReference type="ARBA" id="ARBA00022801"/>
    </source>
</evidence>
<evidence type="ECO:0000313" key="3">
    <source>
        <dbReference type="EMBL" id="CAB4335522.1"/>
    </source>
</evidence>
<dbReference type="GO" id="GO:0008270">
    <property type="term" value="F:zinc ion binding"/>
    <property type="evidence" value="ECO:0007669"/>
    <property type="project" value="InterPro"/>
</dbReference>
<name>A0A6J5Z321_9ZZZZ</name>
<sequence length="341" mass="36466">MNGPLTVTGKALAPDYDTVLAHEHLAIDIRCWLDQSHAPSAHLRDELVTEANADEIRANPFACSDNLLLDDHLLIAEELSALAGEGRTLVVDVTPESVGRDIGKIAALSREAQLDVVFGCGPYIGESRPEDGPEKTAAHYRDAILAQFDGPQPRPAVIGEIGTGDPILSVEAEALRGAAMAQARVGAALYVHLHPFARRGHEALDIVEAAGGNLRRTVLCHLDPQIEGGLDYHRELMDRGATISFDLWGDDFDYGDVAMPTDGQRIDALVALVDGGYGDRIVHSHDVCTKTQLLRFGGAGYAHIPRKVAGMMAAAGLSSDEIRRQLAGNALALVKPEGEMP</sequence>
<accession>A0A6J5Z321</accession>
<dbReference type="InterPro" id="IPR032466">
    <property type="entry name" value="Metal_Hydrolase"/>
</dbReference>